<organism evidence="3 4">
    <name type="scientific">Symplocastrum torsivum CPER-KK1</name>
    <dbReference type="NCBI Taxonomy" id="450513"/>
    <lineage>
        <taxon>Bacteria</taxon>
        <taxon>Bacillati</taxon>
        <taxon>Cyanobacteriota</taxon>
        <taxon>Cyanophyceae</taxon>
        <taxon>Oscillatoriophycideae</taxon>
        <taxon>Oscillatoriales</taxon>
        <taxon>Microcoleaceae</taxon>
        <taxon>Symplocastrum</taxon>
    </lineage>
</organism>
<reference evidence="3" key="1">
    <citation type="submission" date="2021-05" db="EMBL/GenBank/DDBJ databases">
        <authorList>
            <person name="Pietrasiak N."/>
            <person name="Ward R."/>
            <person name="Stajich J.E."/>
            <person name="Kurbessoian T."/>
        </authorList>
    </citation>
    <scope>NUCLEOTIDE SEQUENCE</scope>
    <source>
        <strain evidence="3">CPER-KK1</strain>
    </source>
</reference>
<evidence type="ECO:0000256" key="1">
    <source>
        <dbReference type="SAM" id="Coils"/>
    </source>
</evidence>
<protein>
    <submittedName>
        <fullName evidence="3">Uncharacterized protein</fullName>
    </submittedName>
</protein>
<dbReference type="AlphaFoldDB" id="A0A951PPN2"/>
<feature type="transmembrane region" description="Helical" evidence="2">
    <location>
        <begin position="56"/>
        <end position="78"/>
    </location>
</feature>
<evidence type="ECO:0000313" key="3">
    <source>
        <dbReference type="EMBL" id="MBW4547353.1"/>
    </source>
</evidence>
<keyword evidence="2" id="KW-0472">Membrane</keyword>
<feature type="coiled-coil region" evidence="1">
    <location>
        <begin position="85"/>
        <end position="119"/>
    </location>
</feature>
<accession>A0A951PPN2</accession>
<reference evidence="3" key="2">
    <citation type="journal article" date="2022" name="Microbiol. Resour. Announc.">
        <title>Metagenome Sequencing to Explore Phylogenomics of Terrestrial Cyanobacteria.</title>
        <authorList>
            <person name="Ward R.D."/>
            <person name="Stajich J.E."/>
            <person name="Johansen J.R."/>
            <person name="Huntemann M."/>
            <person name="Clum A."/>
            <person name="Foster B."/>
            <person name="Foster B."/>
            <person name="Roux S."/>
            <person name="Palaniappan K."/>
            <person name="Varghese N."/>
            <person name="Mukherjee S."/>
            <person name="Reddy T.B.K."/>
            <person name="Daum C."/>
            <person name="Copeland A."/>
            <person name="Chen I.A."/>
            <person name="Ivanova N.N."/>
            <person name="Kyrpides N.C."/>
            <person name="Shapiro N."/>
            <person name="Eloe-Fadrosh E.A."/>
            <person name="Pietrasiak N."/>
        </authorList>
    </citation>
    <scope>NUCLEOTIDE SEQUENCE</scope>
    <source>
        <strain evidence="3">CPER-KK1</strain>
    </source>
</reference>
<gene>
    <name evidence="3" type="ORF">KME25_23370</name>
</gene>
<name>A0A951PPN2_9CYAN</name>
<evidence type="ECO:0000256" key="2">
    <source>
        <dbReference type="SAM" id="Phobius"/>
    </source>
</evidence>
<dbReference type="Proteomes" id="UP000753908">
    <property type="component" value="Unassembled WGS sequence"/>
</dbReference>
<sequence>MTTSPLKKFVLAPVVLSAAVFSVLTLPLAVFGSQPVTIQLQEEPVFSGQLRDVATPYLGLASALSLGTGIASVAVTGWRQSSRKSSQVEAELEGLAKHLKEKEELLEALKHSESRLEASGLSAFLDEEVALQQESKTAASTEAFMVVEPSVMTTQSVETSPVAKPSKTVHEALAKFPSVQTVLGHTRTKAVAQASNSAIAIVPEEVEELHIQLQKIMAQMASLQTALAATPRAANSQEAGSEKTKVGVSANVAGPQAVQSWSVH</sequence>
<dbReference type="EMBL" id="JAHHIF010000039">
    <property type="protein sequence ID" value="MBW4547353.1"/>
    <property type="molecule type" value="Genomic_DNA"/>
</dbReference>
<keyword evidence="2" id="KW-1133">Transmembrane helix</keyword>
<keyword evidence="1" id="KW-0175">Coiled coil</keyword>
<proteinExistence type="predicted"/>
<comment type="caution">
    <text evidence="3">The sequence shown here is derived from an EMBL/GenBank/DDBJ whole genome shotgun (WGS) entry which is preliminary data.</text>
</comment>
<evidence type="ECO:0000313" key="4">
    <source>
        <dbReference type="Proteomes" id="UP000753908"/>
    </source>
</evidence>
<keyword evidence="2" id="KW-0812">Transmembrane</keyword>